<dbReference type="Proteomes" id="UP000294257">
    <property type="component" value="Unassembled WGS sequence"/>
</dbReference>
<dbReference type="EMBL" id="SGWQ01000002">
    <property type="protein sequence ID" value="RZS43826.1"/>
    <property type="molecule type" value="Genomic_DNA"/>
</dbReference>
<proteinExistence type="predicted"/>
<name>A0A4Q7L3U2_9PSEU</name>
<accession>A0A4Q7L3U2</accession>
<dbReference type="AlphaFoldDB" id="A0A4Q7L3U2"/>
<dbReference type="RefSeq" id="WP_165401297.1">
    <property type="nucleotide sequence ID" value="NZ_SGWQ01000002.1"/>
</dbReference>
<gene>
    <name evidence="1" type="ORF">EV193_102807</name>
</gene>
<evidence type="ECO:0000313" key="1">
    <source>
        <dbReference type="EMBL" id="RZS43826.1"/>
    </source>
</evidence>
<evidence type="ECO:0000313" key="2">
    <source>
        <dbReference type="Proteomes" id="UP000294257"/>
    </source>
</evidence>
<protein>
    <submittedName>
        <fullName evidence="1">Uncharacterized protein</fullName>
    </submittedName>
</protein>
<sequence length="57" mass="6740">MSTEYFAETLIADQHRRYLAEAAQERLGRQVRDARAAKHEARRARRWSLRPRHAHAA</sequence>
<keyword evidence="2" id="KW-1185">Reference proteome</keyword>
<reference evidence="1 2" key="1">
    <citation type="submission" date="2019-02" db="EMBL/GenBank/DDBJ databases">
        <title>Genomic Encyclopedia of Type Strains, Phase IV (KMG-IV): sequencing the most valuable type-strain genomes for metagenomic binning, comparative biology and taxonomic classification.</title>
        <authorList>
            <person name="Goeker M."/>
        </authorList>
    </citation>
    <scope>NUCLEOTIDE SEQUENCE [LARGE SCALE GENOMIC DNA]</scope>
    <source>
        <strain evidence="1 2">DSM 101727</strain>
    </source>
</reference>
<comment type="caution">
    <text evidence="1">The sequence shown here is derived from an EMBL/GenBank/DDBJ whole genome shotgun (WGS) entry which is preliminary data.</text>
</comment>
<organism evidence="1 2">
    <name type="scientific">Herbihabitans rhizosphaerae</name>
    <dbReference type="NCBI Taxonomy" id="1872711"/>
    <lineage>
        <taxon>Bacteria</taxon>
        <taxon>Bacillati</taxon>
        <taxon>Actinomycetota</taxon>
        <taxon>Actinomycetes</taxon>
        <taxon>Pseudonocardiales</taxon>
        <taxon>Pseudonocardiaceae</taxon>
        <taxon>Herbihabitans</taxon>
    </lineage>
</organism>